<comment type="similarity">
    <text evidence="7">Belongs to the nucleoporin Nup84/Nup107 family.</text>
</comment>
<keyword evidence="7" id="KW-0472">Membrane</keyword>
<feature type="region of interest" description="Disordered" evidence="8">
    <location>
        <begin position="213"/>
        <end position="236"/>
    </location>
</feature>
<dbReference type="GeneID" id="63778203"/>
<dbReference type="GO" id="GO:0031965">
    <property type="term" value="C:nuclear membrane"/>
    <property type="evidence" value="ECO:0007669"/>
    <property type="project" value="UniProtKB-SubCell"/>
</dbReference>
<protein>
    <recommendedName>
        <fullName evidence="7">Nuclear pore complex protein</fullName>
    </recommendedName>
</protein>
<sequence length="908" mass="102792">MDDQILDENEGNEFAHDAERFAKALDVISGSSQSPSEKRADIFKLVDVYYELAAGKVHSLRPAQKSSTYQRPSMEESDEDMDVDEAETDGQKASIDGSVEHWELEAQTWDLLRRLLPLRYPDRKITQPKRREPSRFQTGPELWDEFLQTESTAQERKAILEVLQKTADESRPDIDDIVRDYQQKAERGDILAFGWLHTRSAIKMQKRINGWTGPLDPSSADVTSQHTDSNGTPLVSQLDPDVVTRQSRKLQPQDEYFERAIWIGCYELLRRGRSLAEIRDWCVERTEVWRAVSMSAMPLSRETEDDRAVSNPLAILLWRRTCFALARQGGSDDYERAVYGILSGDIQSVEKVCQTWDDYVFAHYNALLRTQFDSYIMKRSAPEATQAITQSLSAFNAVQFHGDPTSVGERLVTSLETNSATSKEAKTPMKSLQAAIVSDTVSQYIINNGVFLGRSANQKGVSALIPAYGKQNSDLDDTKYFTLKDENQLRVLVHVYLLLSSLDKLHGVGEDDMESQKAQENVVASYVSALRLMDLFELIPIYCSKLQGERAFFTLSRNFAGLADLEERRTMLRIMEKLGMDIGEFVVFQPLSLLKEHPENINYLPVDSFTIFTNDPPSLKYGRRLKPDFLGEAPESLDPVDEQLIQSLEWMMLVDGLWDETLSTGVAIYKRFLKHYNIHAARALSDRVKCADIFRHKARLAISDDTDLSWFTDIDDNDPLLYEDGTPRQMVTARNYLELESLVRALDCMETVASSAGIAHEPARDALTRDFWSHLGGQVKLIKSFMQPLLRGWLKESIDEEEEFELLREMYLPEIILGYVSVLHFAGTSLSRDNLLECMELAALIAEKDSDIAGVLMKCGRMEELVKGFANGSKALAVSGGDKKVGGGGSSKKMREMGWSRDLWSVKR</sequence>
<evidence type="ECO:0000256" key="1">
    <source>
        <dbReference type="ARBA" id="ARBA00022448"/>
    </source>
</evidence>
<keyword evidence="6 7" id="KW-0539">Nucleus</keyword>
<evidence type="ECO:0000256" key="4">
    <source>
        <dbReference type="ARBA" id="ARBA00023010"/>
    </source>
</evidence>
<dbReference type="OrthoDB" id="3098at2759"/>
<organism evidence="9 10">
    <name type="scientific">Pseudomassariella vexata</name>
    <dbReference type="NCBI Taxonomy" id="1141098"/>
    <lineage>
        <taxon>Eukaryota</taxon>
        <taxon>Fungi</taxon>
        <taxon>Dikarya</taxon>
        <taxon>Ascomycota</taxon>
        <taxon>Pezizomycotina</taxon>
        <taxon>Sordariomycetes</taxon>
        <taxon>Xylariomycetidae</taxon>
        <taxon>Amphisphaeriales</taxon>
        <taxon>Pseudomassariaceae</taxon>
        <taxon>Pseudomassariella</taxon>
    </lineage>
</organism>
<feature type="region of interest" description="Disordered" evidence="8">
    <location>
        <begin position="61"/>
        <end position="89"/>
    </location>
</feature>
<dbReference type="GO" id="GO:0006406">
    <property type="term" value="P:mRNA export from nucleus"/>
    <property type="evidence" value="ECO:0007669"/>
    <property type="project" value="TreeGrafter"/>
</dbReference>
<evidence type="ECO:0000313" key="10">
    <source>
        <dbReference type="Proteomes" id="UP000193689"/>
    </source>
</evidence>
<feature type="compositionally biased region" description="Polar residues" evidence="8">
    <location>
        <begin position="220"/>
        <end position="235"/>
    </location>
</feature>
<dbReference type="Pfam" id="PF04121">
    <property type="entry name" value="Nup84_Nup100"/>
    <property type="match status" value="1"/>
</dbReference>
<keyword evidence="10" id="KW-1185">Reference proteome</keyword>
<dbReference type="GO" id="GO:0006606">
    <property type="term" value="P:protein import into nucleus"/>
    <property type="evidence" value="ECO:0007669"/>
    <property type="project" value="TreeGrafter"/>
</dbReference>
<keyword evidence="3" id="KW-0653">Protein transport</keyword>
<evidence type="ECO:0000256" key="5">
    <source>
        <dbReference type="ARBA" id="ARBA00023132"/>
    </source>
</evidence>
<dbReference type="RefSeq" id="XP_040717453.1">
    <property type="nucleotide sequence ID" value="XM_040861991.1"/>
</dbReference>
<name>A0A1Y2E4P3_9PEZI</name>
<evidence type="ECO:0000313" key="9">
    <source>
        <dbReference type="EMBL" id="ORY66489.1"/>
    </source>
</evidence>
<dbReference type="EMBL" id="MCFJ01000005">
    <property type="protein sequence ID" value="ORY66489.1"/>
    <property type="molecule type" value="Genomic_DNA"/>
</dbReference>
<dbReference type="Proteomes" id="UP000193689">
    <property type="component" value="Unassembled WGS sequence"/>
</dbReference>
<evidence type="ECO:0000256" key="8">
    <source>
        <dbReference type="SAM" id="MobiDB-lite"/>
    </source>
</evidence>
<keyword evidence="4 7" id="KW-0811">Translocation</keyword>
<dbReference type="Gene3D" id="1.10.3450.20">
    <property type="match status" value="1"/>
</dbReference>
<dbReference type="AlphaFoldDB" id="A0A1Y2E4P3"/>
<dbReference type="InParanoid" id="A0A1Y2E4P3"/>
<dbReference type="STRING" id="1141098.A0A1Y2E4P3"/>
<dbReference type="PANTHER" id="PTHR13003:SF2">
    <property type="entry name" value="NUCLEAR PORE COMPLEX PROTEIN NUP107"/>
    <property type="match status" value="1"/>
</dbReference>
<keyword evidence="5 7" id="KW-0906">Nuclear pore complex</keyword>
<dbReference type="GO" id="GO:0000973">
    <property type="term" value="P:post-transcriptional tethering of RNA polymerase II gene DNA at nuclear periphery"/>
    <property type="evidence" value="ECO:0007669"/>
    <property type="project" value="TreeGrafter"/>
</dbReference>
<evidence type="ECO:0000256" key="2">
    <source>
        <dbReference type="ARBA" id="ARBA00022816"/>
    </source>
</evidence>
<comment type="function">
    <text evidence="7">Functions as a component of the nuclear pore complex (NPC).</text>
</comment>
<gene>
    <name evidence="9" type="ORF">BCR38DRAFT_457028</name>
</gene>
<comment type="caution">
    <text evidence="9">The sequence shown here is derived from an EMBL/GenBank/DDBJ whole genome shotgun (WGS) entry which is preliminary data.</text>
</comment>
<evidence type="ECO:0000256" key="7">
    <source>
        <dbReference type="RuleBase" id="RU365072"/>
    </source>
</evidence>
<feature type="compositionally biased region" description="Acidic residues" evidence="8">
    <location>
        <begin position="75"/>
        <end position="88"/>
    </location>
</feature>
<dbReference type="PANTHER" id="PTHR13003">
    <property type="entry name" value="NUP107-RELATED"/>
    <property type="match status" value="1"/>
</dbReference>
<accession>A0A1Y2E4P3</accession>
<keyword evidence="1 7" id="KW-0813">Transport</keyword>
<reference evidence="9 10" key="1">
    <citation type="submission" date="2016-07" db="EMBL/GenBank/DDBJ databases">
        <title>Pervasive Adenine N6-methylation of Active Genes in Fungi.</title>
        <authorList>
            <consortium name="DOE Joint Genome Institute"/>
            <person name="Mondo S.J."/>
            <person name="Dannebaum R.O."/>
            <person name="Kuo R.C."/>
            <person name="Labutti K."/>
            <person name="Haridas S."/>
            <person name="Kuo A."/>
            <person name="Salamov A."/>
            <person name="Ahrendt S.R."/>
            <person name="Lipzen A."/>
            <person name="Sullivan W."/>
            <person name="Andreopoulos W.B."/>
            <person name="Clum A."/>
            <person name="Lindquist E."/>
            <person name="Daum C."/>
            <person name="Ramamoorthy G.K."/>
            <person name="Gryganskyi A."/>
            <person name="Culley D."/>
            <person name="Magnuson J.K."/>
            <person name="James T.Y."/>
            <person name="O'Malley M.A."/>
            <person name="Stajich J.E."/>
            <person name="Spatafora J.W."/>
            <person name="Visel A."/>
            <person name="Grigoriev I.V."/>
        </authorList>
    </citation>
    <scope>NUCLEOTIDE SEQUENCE [LARGE SCALE GENOMIC DNA]</scope>
    <source>
        <strain evidence="9 10">CBS 129021</strain>
    </source>
</reference>
<comment type="subcellular location">
    <subcellularLocation>
        <location evidence="7">Nucleus</location>
        <location evidence="7">Nuclear pore complex</location>
    </subcellularLocation>
    <subcellularLocation>
        <location evidence="7">Nucleus membrane</location>
    </subcellularLocation>
</comment>
<keyword evidence="2" id="KW-0509">mRNA transport</keyword>
<dbReference type="Gene3D" id="1.20.190.50">
    <property type="match status" value="1"/>
</dbReference>
<dbReference type="GO" id="GO:0017056">
    <property type="term" value="F:structural constituent of nuclear pore"/>
    <property type="evidence" value="ECO:0007669"/>
    <property type="project" value="UniProtKB-UniRule"/>
</dbReference>
<dbReference type="GO" id="GO:0031080">
    <property type="term" value="C:nuclear pore outer ring"/>
    <property type="evidence" value="ECO:0007669"/>
    <property type="project" value="TreeGrafter"/>
</dbReference>
<dbReference type="InterPro" id="IPR007252">
    <property type="entry name" value="Nup84/Nup107"/>
</dbReference>
<evidence type="ECO:0000256" key="3">
    <source>
        <dbReference type="ARBA" id="ARBA00022927"/>
    </source>
</evidence>
<proteinExistence type="inferred from homology"/>
<dbReference type="FunCoup" id="A0A1Y2E4P3">
    <property type="interactions" value="514"/>
</dbReference>
<evidence type="ECO:0000256" key="6">
    <source>
        <dbReference type="ARBA" id="ARBA00023242"/>
    </source>
</evidence>
<comment type="subunit">
    <text evidence="7">Part of the nuclear pore complex (NPC).</text>
</comment>